<feature type="domain" description="MOFRL" evidence="1">
    <location>
        <begin position="305"/>
        <end position="411"/>
    </location>
</feature>
<evidence type="ECO:0000259" key="1">
    <source>
        <dbReference type="Pfam" id="PF05161"/>
    </source>
</evidence>
<dbReference type="SUPFAM" id="SSF82544">
    <property type="entry name" value="GckA/TtuD-like"/>
    <property type="match status" value="1"/>
</dbReference>
<reference evidence="3 4" key="1">
    <citation type="submission" date="2018-09" db="EMBL/GenBank/DDBJ databases">
        <title>Genomic Encyclopedia of Archaeal and Bacterial Type Strains, Phase II (KMG-II): from individual species to whole genera.</title>
        <authorList>
            <person name="Goeker M."/>
        </authorList>
    </citation>
    <scope>NUCLEOTIDE SEQUENCE [LARGE SCALE GENOMIC DNA]</scope>
    <source>
        <strain evidence="3 4">DSM 11458</strain>
    </source>
</reference>
<protein>
    <submittedName>
        <fullName evidence="3">Hydroxypyruvate reductase</fullName>
    </submittedName>
</protein>
<dbReference type="PANTHER" id="PTHR12227">
    <property type="entry name" value="GLYCERATE KINASE"/>
    <property type="match status" value="1"/>
</dbReference>
<dbReference type="InterPro" id="IPR025286">
    <property type="entry name" value="MOFRL_assoc_dom"/>
</dbReference>
<dbReference type="Gene3D" id="3.40.1480.10">
    <property type="entry name" value="MOFRL domain"/>
    <property type="match status" value="1"/>
</dbReference>
<dbReference type="OrthoDB" id="9766552at2"/>
<feature type="domain" description="MOFRL-associated" evidence="2">
    <location>
        <begin position="10"/>
        <end position="229"/>
    </location>
</feature>
<comment type="caution">
    <text evidence="3">The sequence shown here is derived from an EMBL/GenBank/DDBJ whole genome shotgun (WGS) entry which is preliminary data.</text>
</comment>
<dbReference type="InterPro" id="IPR007835">
    <property type="entry name" value="MOFRL"/>
</dbReference>
<evidence type="ECO:0000313" key="4">
    <source>
        <dbReference type="Proteomes" id="UP000284407"/>
    </source>
</evidence>
<dbReference type="Gene3D" id="3.40.50.10180">
    <property type="entry name" value="Glycerate kinase, MOFRL-like N-terminal domain"/>
    <property type="match status" value="1"/>
</dbReference>
<organism evidence="3 4">
    <name type="scientific">Sulfitobacter guttiformis</name>
    <dbReference type="NCBI Taxonomy" id="74349"/>
    <lineage>
        <taxon>Bacteria</taxon>
        <taxon>Pseudomonadati</taxon>
        <taxon>Pseudomonadota</taxon>
        <taxon>Alphaproteobacteria</taxon>
        <taxon>Rhodobacterales</taxon>
        <taxon>Roseobacteraceae</taxon>
        <taxon>Sulfitobacter</taxon>
    </lineage>
</organism>
<gene>
    <name evidence="3" type="ORF">C8N30_1261</name>
</gene>
<dbReference type="STRING" id="1443111.Z949_3270"/>
<dbReference type="EMBL" id="RAQK01000001">
    <property type="protein sequence ID" value="RKE96692.1"/>
    <property type="molecule type" value="Genomic_DNA"/>
</dbReference>
<dbReference type="AlphaFoldDB" id="A0A420DR33"/>
<accession>A0A420DR33</accession>
<dbReference type="Proteomes" id="UP000284407">
    <property type="component" value="Unassembled WGS sequence"/>
</dbReference>
<dbReference type="PANTHER" id="PTHR12227:SF0">
    <property type="entry name" value="GLYCERATE KINASE"/>
    <property type="match status" value="1"/>
</dbReference>
<keyword evidence="4" id="KW-1185">Reference proteome</keyword>
<proteinExistence type="predicted"/>
<dbReference type="RefSeq" id="WP_037968007.1">
    <property type="nucleotide sequence ID" value="NZ_RAQK01000001.1"/>
</dbReference>
<name>A0A420DR33_9RHOB</name>
<dbReference type="Pfam" id="PF05161">
    <property type="entry name" value="MOFRL"/>
    <property type="match status" value="1"/>
</dbReference>
<dbReference type="InterPro" id="IPR039760">
    <property type="entry name" value="MOFRL_protein"/>
</dbReference>
<sequence>MIDLDKKAFLTGLFEAAVSAADACEALRPHMPKRPKGRLVVVGAGKGAAQLAAAFEDLWDGPLEGVVVTRYGYACPTKHIRVMEAAHPVPDAKGMVATAALFDAVAGLGPDDLVVALVCGGGSALLPCPPTGLTLADEQALSEALLASGVPIGVMNAIRKHASGIKGGRLAAAAYPARVISLVVSDVPGDDPAQVASGPTVPDSVSLAEAQAMIAAREIVIPEAVLAALSAAPRPDDPLFARNEVRVIASARLSLEAAAARAQAAGIPAVILSDAIEGEAEVIGQMHAAIAREVAAHGRPFTAPVVILSGGETTVTLRHKGGRGGRNTAFLLGFAQEIDGIAGITALAADTDGIDGSEENAGAFASGGTAAAMRAAGVDPADALRRHDAWGAFDAVGGLFVTGPTGTNVNDFRAILVDGLYKARRAKYPQ</sequence>
<dbReference type="Pfam" id="PF13660">
    <property type="entry name" value="DUF4147"/>
    <property type="match status" value="1"/>
</dbReference>
<dbReference type="GO" id="GO:0005737">
    <property type="term" value="C:cytoplasm"/>
    <property type="evidence" value="ECO:0007669"/>
    <property type="project" value="TreeGrafter"/>
</dbReference>
<dbReference type="InterPro" id="IPR038614">
    <property type="entry name" value="GK_N_sf"/>
</dbReference>
<evidence type="ECO:0000259" key="2">
    <source>
        <dbReference type="Pfam" id="PF13660"/>
    </source>
</evidence>
<evidence type="ECO:0000313" key="3">
    <source>
        <dbReference type="EMBL" id="RKE96692.1"/>
    </source>
</evidence>
<keyword evidence="3" id="KW-0670">Pyruvate</keyword>
<dbReference type="InterPro" id="IPR037035">
    <property type="entry name" value="GK-like_C_sf"/>
</dbReference>
<dbReference type="GO" id="GO:0008887">
    <property type="term" value="F:glycerate kinase activity"/>
    <property type="evidence" value="ECO:0007669"/>
    <property type="project" value="InterPro"/>
</dbReference>